<reference evidence="1" key="2">
    <citation type="submission" date="2022-06" db="UniProtKB">
        <authorList>
            <consortium name="EnsemblMetazoa"/>
        </authorList>
    </citation>
    <scope>IDENTIFICATION</scope>
</reference>
<dbReference type="EnsemblMetazoa" id="OVOC4835.1">
    <property type="protein sequence ID" value="OVOC4835.1"/>
    <property type="gene ID" value="WBGene00241644"/>
</dbReference>
<keyword evidence="2" id="KW-1185">Reference proteome</keyword>
<sequence>MLRSSNSWTSPISKIAAKSSPTHTSLLISSGRLLLRNVRVCYEGNHYEIDHTALISEDLCARWRNEENAQNHRSYRIIEDAMAFNKRSCAWPSISWPGTWSVGISLLAIVFVQVQRCQWGIGGCIGRYQWRGCIGIWLCYRFRDLL</sequence>
<organism evidence="1 2">
    <name type="scientific">Onchocerca volvulus</name>
    <dbReference type="NCBI Taxonomy" id="6282"/>
    <lineage>
        <taxon>Eukaryota</taxon>
        <taxon>Metazoa</taxon>
        <taxon>Ecdysozoa</taxon>
        <taxon>Nematoda</taxon>
        <taxon>Chromadorea</taxon>
        <taxon>Rhabditida</taxon>
        <taxon>Spirurina</taxon>
        <taxon>Spiruromorpha</taxon>
        <taxon>Filarioidea</taxon>
        <taxon>Onchocercidae</taxon>
        <taxon>Onchocerca</taxon>
    </lineage>
</organism>
<accession>A0A8R1XVZ6</accession>
<evidence type="ECO:0000313" key="1">
    <source>
        <dbReference type="EnsemblMetazoa" id="OVOC4835.1"/>
    </source>
</evidence>
<protein>
    <submittedName>
        <fullName evidence="1">Uncharacterized protein</fullName>
    </submittedName>
</protein>
<proteinExistence type="predicted"/>
<dbReference type="AlphaFoldDB" id="A0A8R1XVZ6"/>
<dbReference type="Proteomes" id="UP000024404">
    <property type="component" value="Unassembled WGS sequence"/>
</dbReference>
<reference evidence="2" key="1">
    <citation type="submission" date="2013-10" db="EMBL/GenBank/DDBJ databases">
        <title>Genome sequencing of Onchocerca volvulus.</title>
        <authorList>
            <person name="Cotton J."/>
            <person name="Tsai J."/>
            <person name="Stanley E."/>
            <person name="Tracey A."/>
            <person name="Holroyd N."/>
            <person name="Lustigman S."/>
            <person name="Berriman M."/>
        </authorList>
    </citation>
    <scope>NUCLEOTIDE SEQUENCE</scope>
</reference>
<dbReference type="EMBL" id="CMVM020000144">
    <property type="status" value="NOT_ANNOTATED_CDS"/>
    <property type="molecule type" value="Genomic_DNA"/>
</dbReference>
<name>A0A8R1XVZ6_ONCVO</name>
<evidence type="ECO:0000313" key="2">
    <source>
        <dbReference type="Proteomes" id="UP000024404"/>
    </source>
</evidence>